<dbReference type="Proteomes" id="UP001242480">
    <property type="component" value="Unassembled WGS sequence"/>
</dbReference>
<evidence type="ECO:0000313" key="2">
    <source>
        <dbReference type="Proteomes" id="UP001242480"/>
    </source>
</evidence>
<evidence type="ECO:0000313" key="1">
    <source>
        <dbReference type="EMBL" id="MDQ0473264.1"/>
    </source>
</evidence>
<dbReference type="RefSeq" id="WP_307281289.1">
    <property type="nucleotide sequence ID" value="NZ_JAUSVX010000015.1"/>
</dbReference>
<organism evidence="1 2">
    <name type="scientific">Labrys wisconsinensis</name>
    <dbReference type="NCBI Taxonomy" id="425677"/>
    <lineage>
        <taxon>Bacteria</taxon>
        <taxon>Pseudomonadati</taxon>
        <taxon>Pseudomonadota</taxon>
        <taxon>Alphaproteobacteria</taxon>
        <taxon>Hyphomicrobiales</taxon>
        <taxon>Xanthobacteraceae</taxon>
        <taxon>Labrys</taxon>
    </lineage>
</organism>
<accession>A0ABU0JJ22</accession>
<keyword evidence="2" id="KW-1185">Reference proteome</keyword>
<protein>
    <submittedName>
        <fullName evidence="1">Uncharacterized protein</fullName>
    </submittedName>
</protein>
<reference evidence="1 2" key="1">
    <citation type="submission" date="2023-07" db="EMBL/GenBank/DDBJ databases">
        <title>Genomic Encyclopedia of Type Strains, Phase IV (KMG-IV): sequencing the most valuable type-strain genomes for metagenomic binning, comparative biology and taxonomic classification.</title>
        <authorList>
            <person name="Goeker M."/>
        </authorList>
    </citation>
    <scope>NUCLEOTIDE SEQUENCE [LARGE SCALE GENOMIC DNA]</scope>
    <source>
        <strain evidence="1 2">DSM 19619</strain>
    </source>
</reference>
<name>A0ABU0JJ22_9HYPH</name>
<sequence>MNKTSYISLIDIAKSGTFGPIALGQNISDIGFEILGPPRYWGFAQGPYFLSYMGFGDVEISFESKNDAVVVRYAELRVRRVRGGIARFTRSSDGNKLQISGLSRREVTYESMKALMEQHSVNYSTIFDKKLTIDTSEVMDFQNGVQFYFGLGADKALELVAMSEP</sequence>
<comment type="caution">
    <text evidence="1">The sequence shown here is derived from an EMBL/GenBank/DDBJ whole genome shotgun (WGS) entry which is preliminary data.</text>
</comment>
<gene>
    <name evidence="1" type="ORF">QO011_006298</name>
</gene>
<dbReference type="EMBL" id="JAUSVX010000015">
    <property type="protein sequence ID" value="MDQ0473264.1"/>
    <property type="molecule type" value="Genomic_DNA"/>
</dbReference>
<proteinExistence type="predicted"/>